<organism evidence="1">
    <name type="scientific">Zea mays</name>
    <name type="common">Maize</name>
    <dbReference type="NCBI Taxonomy" id="4577"/>
    <lineage>
        <taxon>Eukaryota</taxon>
        <taxon>Viridiplantae</taxon>
        <taxon>Streptophyta</taxon>
        <taxon>Embryophyta</taxon>
        <taxon>Tracheophyta</taxon>
        <taxon>Spermatophyta</taxon>
        <taxon>Magnoliopsida</taxon>
        <taxon>Liliopsida</taxon>
        <taxon>Poales</taxon>
        <taxon>Poaceae</taxon>
        <taxon>PACMAD clade</taxon>
        <taxon>Panicoideae</taxon>
        <taxon>Andropogonodae</taxon>
        <taxon>Andropogoneae</taxon>
        <taxon>Tripsacinae</taxon>
        <taxon>Zea</taxon>
    </lineage>
</organism>
<dbReference type="PANTHER" id="PTHR33883">
    <property type="entry name" value="WPP DOMAIN-ASSOCIATED PROTEIN"/>
    <property type="match status" value="1"/>
</dbReference>
<reference evidence="1" key="1">
    <citation type="submission" date="2015-12" db="EMBL/GenBank/DDBJ databases">
        <title>Update maize B73 reference genome by single molecule sequencing technologies.</title>
        <authorList>
            <consortium name="Maize Genome Sequencing Project"/>
            <person name="Ware D."/>
        </authorList>
    </citation>
    <scope>NUCLEOTIDE SEQUENCE</scope>
    <source>
        <tissue evidence="1">Seedling</tissue>
    </source>
</reference>
<dbReference type="ExpressionAtlas" id="A0A1D6GG35">
    <property type="expression patterns" value="baseline and differential"/>
</dbReference>
<accession>A0A1D6GG35</accession>
<dbReference type="EMBL" id="CM000781">
    <property type="protein sequence ID" value="AQK62521.1"/>
    <property type="molecule type" value="Genomic_DNA"/>
</dbReference>
<name>A0A1D6GG35_MAIZE</name>
<protein>
    <submittedName>
        <fullName evidence="1">Ycf20-like protein</fullName>
    </submittedName>
</protein>
<dbReference type="PANTHER" id="PTHR33883:SF6">
    <property type="entry name" value="WPP DOMAIN-ASSOCIATED PROTEIN"/>
    <property type="match status" value="1"/>
</dbReference>
<dbReference type="AlphaFoldDB" id="A0A1D6GG35"/>
<gene>
    <name evidence="1" type="ORF">ZEAMMB73_Zm00001d013122</name>
</gene>
<dbReference type="InterPro" id="IPR037490">
    <property type="entry name" value="WAP"/>
</dbReference>
<evidence type="ECO:0000313" key="1">
    <source>
        <dbReference type="EMBL" id="AQK62521.1"/>
    </source>
</evidence>
<proteinExistence type="predicted"/>
<sequence>MEQLVTEFEALELPVTLCGTRLCDVLCHCGVMGATDDIVNVLSERTNPLLNKSPSPSVVAGLQPDAGNGSGFYVGVYSFLDTAKPCTNRFSSGSLTSEDSPVLTPRLLSFQFSSSPDNCSSSAEWPDRAVAPRSNRYLFAANALKEKLSELEKECLIHDHQEVPEVIKQESTEIILRDIEVVILGDKIAAHLSLLQKIYLALDAYSPTLQQHPGLLDVFLKTCKLVADLRIRQNGGDMT</sequence>